<name>A0A8T8K6L7_9EURY</name>
<evidence type="ECO:0000256" key="3">
    <source>
        <dbReference type="PIRSR" id="PIRSR605502-1"/>
    </source>
</evidence>
<dbReference type="GO" id="GO:0016787">
    <property type="term" value="F:hydrolase activity"/>
    <property type="evidence" value="ECO:0007669"/>
    <property type="project" value="UniProtKB-KW"/>
</dbReference>
<comment type="cofactor">
    <cofactor evidence="3">
        <name>Mg(2+)</name>
        <dbReference type="ChEBI" id="CHEBI:18420"/>
    </cofactor>
    <text evidence="3">Binds 2 magnesium ions per subunit.</text>
</comment>
<dbReference type="PANTHER" id="PTHR16222:SF24">
    <property type="entry name" value="ADP-RIBOSYLHYDROLASE ARH3"/>
    <property type="match status" value="1"/>
</dbReference>
<reference evidence="4" key="1">
    <citation type="submission" date="2020-07" db="EMBL/GenBank/DDBJ databases">
        <title>Methanobacterium. sp. MethCan genome.</title>
        <authorList>
            <person name="Postec A."/>
            <person name="Quemeneur M."/>
        </authorList>
    </citation>
    <scope>NUCLEOTIDE SEQUENCE</scope>
    <source>
        <strain evidence="4">MethCAN</strain>
    </source>
</reference>
<feature type="binding site" evidence="3">
    <location>
        <position position="47"/>
    </location>
    <ligand>
        <name>Mg(2+)</name>
        <dbReference type="ChEBI" id="CHEBI:18420"/>
        <label>1</label>
    </ligand>
</feature>
<feature type="binding site" evidence="3">
    <location>
        <position position="46"/>
    </location>
    <ligand>
        <name>Mg(2+)</name>
        <dbReference type="ChEBI" id="CHEBI:18420"/>
        <label>1</label>
    </ligand>
</feature>
<dbReference type="SUPFAM" id="SSF101478">
    <property type="entry name" value="ADP-ribosylglycohydrolase"/>
    <property type="match status" value="1"/>
</dbReference>
<dbReference type="PANTHER" id="PTHR16222">
    <property type="entry name" value="ADP-RIBOSYLGLYCOHYDROLASE"/>
    <property type="match status" value="1"/>
</dbReference>
<comment type="similarity">
    <text evidence="1">Belongs to the ADP-ribosylglycohydrolase family.</text>
</comment>
<dbReference type="AlphaFoldDB" id="A0A8T8K6L7"/>
<dbReference type="Gene3D" id="1.10.4080.10">
    <property type="entry name" value="ADP-ribosylation/Crystallin J1"/>
    <property type="match status" value="1"/>
</dbReference>
<dbReference type="InterPro" id="IPR036705">
    <property type="entry name" value="Ribosyl_crysJ1_sf"/>
</dbReference>
<evidence type="ECO:0000313" key="5">
    <source>
        <dbReference type="Proteomes" id="UP000681041"/>
    </source>
</evidence>
<proteinExistence type="inferred from homology"/>
<feature type="binding site" evidence="3">
    <location>
        <position position="48"/>
    </location>
    <ligand>
        <name>Mg(2+)</name>
        <dbReference type="ChEBI" id="CHEBI:18420"/>
        <label>1</label>
    </ligand>
</feature>
<feature type="binding site" evidence="3">
    <location>
        <position position="252"/>
    </location>
    <ligand>
        <name>Mg(2+)</name>
        <dbReference type="ChEBI" id="CHEBI:18420"/>
        <label>1</label>
    </ligand>
</feature>
<gene>
    <name evidence="4" type="ORF">HYG87_00430</name>
</gene>
<dbReference type="KEGG" id="meme:HYG87_00430"/>
<evidence type="ECO:0000256" key="1">
    <source>
        <dbReference type="ARBA" id="ARBA00010702"/>
    </source>
</evidence>
<keyword evidence="5" id="KW-1185">Reference proteome</keyword>
<feature type="binding site" evidence="3">
    <location>
        <position position="251"/>
    </location>
    <ligand>
        <name>Mg(2+)</name>
        <dbReference type="ChEBI" id="CHEBI:18420"/>
        <label>1</label>
    </ligand>
</feature>
<keyword evidence="3" id="KW-0479">Metal-binding</keyword>
<dbReference type="GO" id="GO:0046872">
    <property type="term" value="F:metal ion binding"/>
    <property type="evidence" value="ECO:0007669"/>
    <property type="project" value="UniProtKB-KW"/>
</dbReference>
<dbReference type="InterPro" id="IPR005502">
    <property type="entry name" value="Ribosyl_crysJ1"/>
</dbReference>
<sequence length="297" mass="32928">MYGSLLGLAVGDALGVPVEFNAPGSFKEVTGFREGGSHNLKAGEWSDDTSLALALAKSLIDSKGFDPQDQMERYLAWYQEGYLSVNGECFDIGNTTREALEHFADTQEPYSGPDHSNSAGNGSLMRIAPIPIYFFSKKEEVLKYARLSSCTTHQHPLVVECCTYFAHLLWRALLGEDKDKLLSPDNHPFTEEINLELKEVIKGSYKTKNPPQIKARGYVVLSLEAALWAFYNSDNFKSGALLAVNLGDDADTVGAIYGQLAGAYYGKKSIPLEWLDKLACCDFIMDLSQRLVYHAEW</sequence>
<evidence type="ECO:0000256" key="2">
    <source>
        <dbReference type="ARBA" id="ARBA00022801"/>
    </source>
</evidence>
<dbReference type="Proteomes" id="UP000681041">
    <property type="component" value="Chromosome"/>
</dbReference>
<keyword evidence="3" id="KW-0460">Magnesium</keyword>
<evidence type="ECO:0000313" key="4">
    <source>
        <dbReference type="EMBL" id="QUH24244.1"/>
    </source>
</evidence>
<keyword evidence="2" id="KW-0378">Hydrolase</keyword>
<accession>A0A8T8K6L7</accession>
<organism evidence="4 5">
    <name type="scientific">Methanobacterium alkalithermotolerans</name>
    <dbReference type="NCBI Taxonomy" id="2731220"/>
    <lineage>
        <taxon>Archaea</taxon>
        <taxon>Methanobacteriati</taxon>
        <taxon>Methanobacteriota</taxon>
        <taxon>Methanomada group</taxon>
        <taxon>Methanobacteria</taxon>
        <taxon>Methanobacteriales</taxon>
        <taxon>Methanobacteriaceae</taxon>
        <taxon>Methanobacterium</taxon>
    </lineage>
</organism>
<feature type="binding site" evidence="3">
    <location>
        <position position="249"/>
    </location>
    <ligand>
        <name>Mg(2+)</name>
        <dbReference type="ChEBI" id="CHEBI:18420"/>
        <label>1</label>
    </ligand>
</feature>
<protein>
    <submittedName>
        <fullName evidence="4">ADP-ribosylglycohydrolase family protein</fullName>
    </submittedName>
</protein>
<dbReference type="EMBL" id="CP058560">
    <property type="protein sequence ID" value="QUH24244.1"/>
    <property type="molecule type" value="Genomic_DNA"/>
</dbReference>
<dbReference type="Pfam" id="PF03747">
    <property type="entry name" value="ADP_ribosyl_GH"/>
    <property type="match status" value="1"/>
</dbReference>
<dbReference type="InterPro" id="IPR050792">
    <property type="entry name" value="ADP-ribosylglycohydrolase"/>
</dbReference>